<keyword evidence="1" id="KW-0472">Membrane</keyword>
<feature type="transmembrane region" description="Helical" evidence="1">
    <location>
        <begin position="169"/>
        <end position="187"/>
    </location>
</feature>
<evidence type="ECO:0000313" key="3">
    <source>
        <dbReference type="Proteomes" id="UP000825591"/>
    </source>
</evidence>
<dbReference type="Proteomes" id="UP000825591">
    <property type="component" value="Chromosome"/>
</dbReference>
<dbReference type="RefSeq" id="WP_028692367.1">
    <property type="nucleotide sequence ID" value="NZ_CP081966.1"/>
</dbReference>
<protein>
    <submittedName>
        <fullName evidence="2">Uncharacterized protein</fullName>
    </submittedName>
</protein>
<feature type="transmembrane region" description="Helical" evidence="1">
    <location>
        <begin position="45"/>
        <end position="66"/>
    </location>
</feature>
<evidence type="ECO:0000313" key="2">
    <source>
        <dbReference type="EMBL" id="QZP28712.1"/>
    </source>
</evidence>
<feature type="transmembrane region" description="Helical" evidence="1">
    <location>
        <begin position="111"/>
        <end position="137"/>
    </location>
</feature>
<sequence length="188" mass="20798">MTTLVDQGDTNFGYLPLKTLGLAFAAALFFRVIGVGSEFLASNASWPNVAMAIMMTSVLLVIYFFTSVHPYDDSALLQGARKVLVEYIKFSFELGFFAVGFIMVVEFGDPGYWISLAFWFPAYLLIFVLFNHVLLLVHGGSGSTVRLANWVDKKMGWETNITIVGNRSACMLLGAFFAIVIGALFIYI</sequence>
<feature type="transmembrane region" description="Helical" evidence="1">
    <location>
        <begin position="12"/>
        <end position="33"/>
    </location>
</feature>
<accession>A0ABX9B7H1</accession>
<keyword evidence="1" id="KW-1133">Transmembrane helix</keyword>
<organism evidence="2 3">
    <name type="scientific">Pseudomonas mosselii</name>
    <dbReference type="NCBI Taxonomy" id="78327"/>
    <lineage>
        <taxon>Bacteria</taxon>
        <taxon>Pseudomonadati</taxon>
        <taxon>Pseudomonadota</taxon>
        <taxon>Gammaproteobacteria</taxon>
        <taxon>Pseudomonadales</taxon>
        <taxon>Pseudomonadaceae</taxon>
        <taxon>Pseudomonas</taxon>
    </lineage>
</organism>
<proteinExistence type="predicted"/>
<keyword evidence="3" id="KW-1185">Reference proteome</keyword>
<dbReference type="EMBL" id="CP081966">
    <property type="protein sequence ID" value="QZP28712.1"/>
    <property type="molecule type" value="Genomic_DNA"/>
</dbReference>
<keyword evidence="1" id="KW-0812">Transmembrane</keyword>
<name>A0ABX9B7H1_9PSED</name>
<evidence type="ECO:0000256" key="1">
    <source>
        <dbReference type="SAM" id="Phobius"/>
    </source>
</evidence>
<feature type="transmembrane region" description="Helical" evidence="1">
    <location>
        <begin position="87"/>
        <end position="105"/>
    </location>
</feature>
<reference evidence="2 3" key="1">
    <citation type="submission" date="2021-08" db="EMBL/GenBank/DDBJ databases">
        <title>Bactericidal Effect of Pseudomonas oryziphila sp. nov., a novel Pseudomonas Species Against Xanthomonas oryzae Reduces Disease Severity of Bacterial Leaf Streak of Rice.</title>
        <authorList>
            <person name="Yang R."/>
            <person name="Li S."/>
            <person name="Li Y."/>
            <person name="Yan Y."/>
            <person name="Fang Y."/>
            <person name="Zou L."/>
            <person name="Chen G."/>
        </authorList>
    </citation>
    <scope>NUCLEOTIDE SEQUENCE [LARGE SCALE GENOMIC DNA]</scope>
    <source>
        <strain evidence="2 3">DSM 17497</strain>
    </source>
</reference>
<gene>
    <name evidence="2" type="ORF">K5H97_10345</name>
</gene>